<evidence type="ECO:0000313" key="7">
    <source>
        <dbReference type="EMBL" id="RPB24338.1"/>
    </source>
</evidence>
<dbReference type="GO" id="GO:0097320">
    <property type="term" value="P:plasma membrane tubulation"/>
    <property type="evidence" value="ECO:0007669"/>
    <property type="project" value="TreeGrafter"/>
</dbReference>
<dbReference type="InterPro" id="IPR046982">
    <property type="entry name" value="BIN3/RVS161-like"/>
</dbReference>
<feature type="compositionally biased region" description="Pro residues" evidence="4">
    <location>
        <begin position="347"/>
        <end position="360"/>
    </location>
</feature>
<evidence type="ECO:0000259" key="5">
    <source>
        <dbReference type="PROSITE" id="PS50002"/>
    </source>
</evidence>
<dbReference type="InterPro" id="IPR001452">
    <property type="entry name" value="SH3_domain"/>
</dbReference>
<dbReference type="GO" id="GO:0043332">
    <property type="term" value="C:mating projection tip"/>
    <property type="evidence" value="ECO:0007669"/>
    <property type="project" value="TreeGrafter"/>
</dbReference>
<dbReference type="PROSITE" id="PS50002">
    <property type="entry name" value="SH3"/>
    <property type="match status" value="1"/>
</dbReference>
<dbReference type="PANTHER" id="PTHR47174">
    <property type="entry name" value="BRIDGING INTEGRATOR 3"/>
    <property type="match status" value="1"/>
</dbReference>
<dbReference type="InterPro" id="IPR036028">
    <property type="entry name" value="SH3-like_dom_sf"/>
</dbReference>
<dbReference type="PANTHER" id="PTHR47174:SF2">
    <property type="entry name" value="SH3 DOMAIN SIGNALLING PROTEIN (AFU_ORTHOLOGUE AFUA_5G07670)"/>
    <property type="match status" value="1"/>
</dbReference>
<dbReference type="GO" id="GO:1990528">
    <property type="term" value="C:Rvs161p-Rvs167p complex"/>
    <property type="evidence" value="ECO:0007669"/>
    <property type="project" value="TreeGrafter"/>
</dbReference>
<dbReference type="GO" id="GO:0030479">
    <property type="term" value="C:actin cortical patch"/>
    <property type="evidence" value="ECO:0007669"/>
    <property type="project" value="TreeGrafter"/>
</dbReference>
<dbReference type="Pfam" id="PF00018">
    <property type="entry name" value="SH3_1"/>
    <property type="match status" value="1"/>
</dbReference>
<name>A0A3N4LRM5_9PEZI</name>
<proteinExistence type="predicted"/>
<dbReference type="AlphaFoldDB" id="A0A3N4LRM5"/>
<evidence type="ECO:0000256" key="4">
    <source>
        <dbReference type="SAM" id="MobiDB-lite"/>
    </source>
</evidence>
<sequence>MNTVHRSVGRLRKRTEDKPTVGAVVQQCLLTEDFLQKLLANTKAWRDGWSDIITFQYGLSEGYVTLYEPIPMPDGSARRVPVATSRDVMERTEAFVKIMQELKADLLEEVKLVEKTVVDPLTDIKKFMESVNKALKKRDNKKLDYERYYKEVEHLKKKRTRNDRENAVLAKAEANLEAATTIYQNEDERVLEWVPALLDKVEEAISLLLQTLMEGQVQILGRSYTLLVQYAQETGYEQSNMLVEQWEEAFEPIKRQVEENFVMIKQGKAVRMPMNQPAASKSILPLPSNFKKGGPPPPPSQPPSSHTGKPSGRASSTSGDTATERGTVAPRASTSDFSFRSARDESPPPPLPGNKPPPPSESIRPQKSFSNLSVYEGSTKPQPKHLDDSVYVTALYTFQGQAAGDLSFKEGDKIKVTRKTDSVDDWWEGELDGRKGEFPANYTMQQ</sequence>
<evidence type="ECO:0008006" key="9">
    <source>
        <dbReference type="Google" id="ProtNLM"/>
    </source>
</evidence>
<dbReference type="SUPFAM" id="SSF103657">
    <property type="entry name" value="BAR/IMD domain-like"/>
    <property type="match status" value="1"/>
</dbReference>
<reference evidence="7 8" key="1">
    <citation type="journal article" date="2018" name="Nat. Ecol. Evol.">
        <title>Pezizomycetes genomes reveal the molecular basis of ectomycorrhizal truffle lifestyle.</title>
        <authorList>
            <person name="Murat C."/>
            <person name="Payen T."/>
            <person name="Noel B."/>
            <person name="Kuo A."/>
            <person name="Morin E."/>
            <person name="Chen J."/>
            <person name="Kohler A."/>
            <person name="Krizsan K."/>
            <person name="Balestrini R."/>
            <person name="Da Silva C."/>
            <person name="Montanini B."/>
            <person name="Hainaut M."/>
            <person name="Levati E."/>
            <person name="Barry K.W."/>
            <person name="Belfiori B."/>
            <person name="Cichocki N."/>
            <person name="Clum A."/>
            <person name="Dockter R.B."/>
            <person name="Fauchery L."/>
            <person name="Guy J."/>
            <person name="Iotti M."/>
            <person name="Le Tacon F."/>
            <person name="Lindquist E.A."/>
            <person name="Lipzen A."/>
            <person name="Malagnac F."/>
            <person name="Mello A."/>
            <person name="Molinier V."/>
            <person name="Miyauchi S."/>
            <person name="Poulain J."/>
            <person name="Riccioni C."/>
            <person name="Rubini A."/>
            <person name="Sitrit Y."/>
            <person name="Splivallo R."/>
            <person name="Traeger S."/>
            <person name="Wang M."/>
            <person name="Zifcakova L."/>
            <person name="Wipf D."/>
            <person name="Zambonelli A."/>
            <person name="Paolocci F."/>
            <person name="Nowrousian M."/>
            <person name="Ottonello S."/>
            <person name="Baldrian P."/>
            <person name="Spatafora J.W."/>
            <person name="Henrissat B."/>
            <person name="Nagy L.G."/>
            <person name="Aury J.M."/>
            <person name="Wincker P."/>
            <person name="Grigoriev I.V."/>
            <person name="Bonfante P."/>
            <person name="Martin F.M."/>
        </authorList>
    </citation>
    <scope>NUCLEOTIDE SEQUENCE [LARGE SCALE GENOMIC DNA]</scope>
    <source>
        <strain evidence="7 8">ATCC MYA-4762</strain>
    </source>
</reference>
<dbReference type="OrthoDB" id="10255128at2759"/>
<protein>
    <recommendedName>
        <fullName evidence="9">SH3 domain-containing protein</fullName>
    </recommendedName>
</protein>
<dbReference type="EMBL" id="ML121542">
    <property type="protein sequence ID" value="RPB24338.1"/>
    <property type="molecule type" value="Genomic_DNA"/>
</dbReference>
<keyword evidence="1 2" id="KW-0728">SH3 domain</keyword>
<gene>
    <name evidence="7" type="ORF">L211DRAFT_193221</name>
</gene>
<feature type="compositionally biased region" description="Polar residues" evidence="4">
    <location>
        <begin position="363"/>
        <end position="373"/>
    </location>
</feature>
<accession>A0A3N4LRM5</accession>
<keyword evidence="8" id="KW-1185">Reference proteome</keyword>
<feature type="region of interest" description="Disordered" evidence="4">
    <location>
        <begin position="273"/>
        <end position="385"/>
    </location>
</feature>
<dbReference type="Gene3D" id="2.30.30.40">
    <property type="entry name" value="SH3 Domains"/>
    <property type="match status" value="1"/>
</dbReference>
<feature type="domain" description="BAR" evidence="6">
    <location>
        <begin position="1"/>
        <end position="259"/>
    </location>
</feature>
<dbReference type="InParanoid" id="A0A3N4LRM5"/>
<evidence type="ECO:0000256" key="1">
    <source>
        <dbReference type="ARBA" id="ARBA00022443"/>
    </source>
</evidence>
<evidence type="ECO:0000256" key="2">
    <source>
        <dbReference type="PROSITE-ProRule" id="PRU00192"/>
    </source>
</evidence>
<dbReference type="GO" id="GO:0031097">
    <property type="term" value="C:medial cortex"/>
    <property type="evidence" value="ECO:0007669"/>
    <property type="project" value="TreeGrafter"/>
</dbReference>
<evidence type="ECO:0000313" key="8">
    <source>
        <dbReference type="Proteomes" id="UP000267821"/>
    </source>
</evidence>
<dbReference type="Pfam" id="PF03114">
    <property type="entry name" value="BAR"/>
    <property type="match status" value="1"/>
</dbReference>
<feature type="domain" description="SH3" evidence="5">
    <location>
        <begin position="387"/>
        <end position="446"/>
    </location>
</feature>
<evidence type="ECO:0000256" key="3">
    <source>
        <dbReference type="SAM" id="Coils"/>
    </source>
</evidence>
<dbReference type="GO" id="GO:0051666">
    <property type="term" value="P:actin cortical patch localization"/>
    <property type="evidence" value="ECO:0007669"/>
    <property type="project" value="InterPro"/>
</dbReference>
<dbReference type="GO" id="GO:0006897">
    <property type="term" value="P:endocytosis"/>
    <property type="evidence" value="ECO:0007669"/>
    <property type="project" value="InterPro"/>
</dbReference>
<dbReference type="InterPro" id="IPR004148">
    <property type="entry name" value="BAR_dom"/>
</dbReference>
<evidence type="ECO:0000259" key="6">
    <source>
        <dbReference type="PROSITE" id="PS51021"/>
    </source>
</evidence>
<dbReference type="GO" id="GO:0008289">
    <property type="term" value="F:lipid binding"/>
    <property type="evidence" value="ECO:0007669"/>
    <property type="project" value="TreeGrafter"/>
</dbReference>
<dbReference type="PROSITE" id="PS51021">
    <property type="entry name" value="BAR"/>
    <property type="match status" value="1"/>
</dbReference>
<dbReference type="FunFam" id="2.30.30.40:FF:000100">
    <property type="entry name" value="SH3 domain-containing YSC84-like protein 1"/>
    <property type="match status" value="1"/>
</dbReference>
<dbReference type="Proteomes" id="UP000267821">
    <property type="component" value="Unassembled WGS sequence"/>
</dbReference>
<dbReference type="InterPro" id="IPR027267">
    <property type="entry name" value="AH/BAR_dom_sf"/>
</dbReference>
<organism evidence="7 8">
    <name type="scientific">Terfezia boudieri ATCC MYA-4762</name>
    <dbReference type="NCBI Taxonomy" id="1051890"/>
    <lineage>
        <taxon>Eukaryota</taxon>
        <taxon>Fungi</taxon>
        <taxon>Dikarya</taxon>
        <taxon>Ascomycota</taxon>
        <taxon>Pezizomycotina</taxon>
        <taxon>Pezizomycetes</taxon>
        <taxon>Pezizales</taxon>
        <taxon>Pezizaceae</taxon>
        <taxon>Terfezia</taxon>
    </lineage>
</organism>
<keyword evidence="3" id="KW-0175">Coiled coil</keyword>
<dbReference type="PRINTS" id="PR00452">
    <property type="entry name" value="SH3DOMAIN"/>
</dbReference>
<dbReference type="Gene3D" id="1.20.1270.60">
    <property type="entry name" value="Arfaptin homology (AH) domain/BAR domain"/>
    <property type="match status" value="1"/>
</dbReference>
<dbReference type="SUPFAM" id="SSF50044">
    <property type="entry name" value="SH3-domain"/>
    <property type="match status" value="1"/>
</dbReference>
<feature type="coiled-coil region" evidence="3">
    <location>
        <begin position="138"/>
        <end position="189"/>
    </location>
</feature>
<dbReference type="SMART" id="SM00326">
    <property type="entry name" value="SH3"/>
    <property type="match status" value="1"/>
</dbReference>
<dbReference type="STRING" id="1051890.A0A3N4LRM5"/>